<reference evidence="2" key="1">
    <citation type="submission" date="2018-05" db="EMBL/GenBank/DDBJ databases">
        <authorList>
            <person name="Lanie J.A."/>
            <person name="Ng W.-L."/>
            <person name="Kazmierczak K.M."/>
            <person name="Andrzejewski T.M."/>
            <person name="Davidsen T.M."/>
            <person name="Wayne K.J."/>
            <person name="Tettelin H."/>
            <person name="Glass J.I."/>
            <person name="Rusch D."/>
            <person name="Podicherti R."/>
            <person name="Tsui H.-C.T."/>
            <person name="Winkler M.E."/>
        </authorList>
    </citation>
    <scope>NUCLEOTIDE SEQUENCE</scope>
</reference>
<evidence type="ECO:0000313" key="2">
    <source>
        <dbReference type="EMBL" id="SVD20836.1"/>
    </source>
</evidence>
<dbReference type="EMBL" id="UINC01136208">
    <property type="protein sequence ID" value="SVD20836.1"/>
    <property type="molecule type" value="Genomic_DNA"/>
</dbReference>
<gene>
    <name evidence="2" type="ORF">METZ01_LOCUS373690</name>
</gene>
<dbReference type="InterPro" id="IPR011989">
    <property type="entry name" value="ARM-like"/>
</dbReference>
<dbReference type="InterPro" id="IPR021133">
    <property type="entry name" value="HEAT_type_2"/>
</dbReference>
<dbReference type="PANTHER" id="PTHR12697:SF5">
    <property type="entry name" value="DEOXYHYPUSINE HYDROXYLASE"/>
    <property type="match status" value="1"/>
</dbReference>
<evidence type="ECO:0000256" key="1">
    <source>
        <dbReference type="ARBA" id="ARBA00045876"/>
    </source>
</evidence>
<organism evidence="2">
    <name type="scientific">marine metagenome</name>
    <dbReference type="NCBI Taxonomy" id="408172"/>
    <lineage>
        <taxon>unclassified sequences</taxon>
        <taxon>metagenomes</taxon>
        <taxon>ecological metagenomes</taxon>
    </lineage>
</organism>
<dbReference type="SMART" id="SM00567">
    <property type="entry name" value="EZ_HEAT"/>
    <property type="match status" value="2"/>
</dbReference>
<sequence>MDSRVILVKQLKDKNPGMRCYAAEELGHVGDVSVVPYLIKLLEDDHQEVRSSVARALGEINHQSALAALIKALSDPVG</sequence>
<proteinExistence type="predicted"/>
<feature type="non-terminal residue" evidence="2">
    <location>
        <position position="78"/>
    </location>
</feature>
<dbReference type="Gene3D" id="1.25.10.10">
    <property type="entry name" value="Leucine-rich Repeat Variant"/>
    <property type="match status" value="1"/>
</dbReference>
<dbReference type="InterPro" id="IPR016024">
    <property type="entry name" value="ARM-type_fold"/>
</dbReference>
<accession>A0A382TFK0</accession>
<name>A0A382TFK0_9ZZZZ</name>
<comment type="function">
    <text evidence="1">Catalyzes the hydroxylation of the N(6)-(4-aminobutyl)-L-lysine intermediate produced by deoxyhypusine synthase/DHPS on a critical lysine of the eukaryotic translation initiation factor 5A/eIF-5A. This is the second step of the post-translational modification of that lysine into an unusual amino acid residue named hypusine. Hypusination is unique to mature eIF-5A factor and is essential for its function.</text>
</comment>
<dbReference type="PANTHER" id="PTHR12697">
    <property type="entry name" value="PBS LYASE HEAT-LIKE PROTEIN"/>
    <property type="match status" value="1"/>
</dbReference>
<protein>
    <recommendedName>
        <fullName evidence="3">HEAT repeat domain-containing protein</fullName>
    </recommendedName>
</protein>
<evidence type="ECO:0008006" key="3">
    <source>
        <dbReference type="Google" id="ProtNLM"/>
    </source>
</evidence>
<dbReference type="GO" id="GO:0016491">
    <property type="term" value="F:oxidoreductase activity"/>
    <property type="evidence" value="ECO:0007669"/>
    <property type="project" value="TreeGrafter"/>
</dbReference>
<dbReference type="AlphaFoldDB" id="A0A382TFK0"/>
<dbReference type="PROSITE" id="PS50077">
    <property type="entry name" value="HEAT_REPEAT"/>
    <property type="match status" value="1"/>
</dbReference>
<dbReference type="Pfam" id="PF13646">
    <property type="entry name" value="HEAT_2"/>
    <property type="match status" value="1"/>
</dbReference>
<dbReference type="SUPFAM" id="SSF48371">
    <property type="entry name" value="ARM repeat"/>
    <property type="match status" value="1"/>
</dbReference>
<dbReference type="InterPro" id="IPR004155">
    <property type="entry name" value="PBS_lyase_HEAT"/>
</dbReference>